<dbReference type="GO" id="GO:0016787">
    <property type="term" value="F:hydrolase activity"/>
    <property type="evidence" value="ECO:0007669"/>
    <property type="project" value="UniProtKB-KW"/>
</dbReference>
<dbReference type="Gene3D" id="3.40.50.1820">
    <property type="entry name" value="alpha/beta hydrolase"/>
    <property type="match status" value="1"/>
</dbReference>
<dbReference type="EMBL" id="LQPR01000021">
    <property type="protein sequence ID" value="ORW72915.1"/>
    <property type="molecule type" value="Genomic_DNA"/>
</dbReference>
<dbReference type="SUPFAM" id="SSF53474">
    <property type="entry name" value="alpha/beta-Hydrolases"/>
    <property type="match status" value="1"/>
</dbReference>
<dbReference type="InterPro" id="IPR029058">
    <property type="entry name" value="AB_hydrolase_fold"/>
</dbReference>
<feature type="region of interest" description="Disordered" evidence="1">
    <location>
        <begin position="175"/>
        <end position="205"/>
    </location>
</feature>
<sequence>MKTTRTPFLVVNKEKSPRKDVYGSIDDSVVRQAQLIRTDEDSRTAFVGMHPIGSPAYLPAFSHLARLGLHVVAGGTRYTTGDAGLQMENALLDLAALIRETKERLGYERVVLVGWSGGGSLIAAYQAEAEHKTITHTAAGEPSVIADTEFLRADGVVLMASHRSRHHLLTDFLDPSIQDEDRPDERDPELNIYDPANPNKPPYSPEFVQKYRLAQLDRNRRITARVRERYDRMQSTGRPHDEYCFVVHGTMADLRWLDPAIDPNDRVPGWSYLGDPRIANDASSGLARFCTTRGWLSQWSIDDAQVDAIDAAPRITVPVLVVTNSADDACPASHQRDFFERVASESKVSAVIKGANHYFSGDGEQRQYLDEAVESVLAWGTDNDLLI</sequence>
<evidence type="ECO:0000313" key="4">
    <source>
        <dbReference type="Proteomes" id="UP000193387"/>
    </source>
</evidence>
<feature type="compositionally biased region" description="Basic and acidic residues" evidence="1">
    <location>
        <begin position="179"/>
        <end position="189"/>
    </location>
</feature>
<name>A0AAJ3TVZ4_9MYCO</name>
<organism evidence="3 4">
    <name type="scientific">Mycobacterium saskatchewanense</name>
    <dbReference type="NCBI Taxonomy" id="220927"/>
    <lineage>
        <taxon>Bacteria</taxon>
        <taxon>Bacillati</taxon>
        <taxon>Actinomycetota</taxon>
        <taxon>Actinomycetes</taxon>
        <taxon>Mycobacteriales</taxon>
        <taxon>Mycobacteriaceae</taxon>
        <taxon>Mycobacterium</taxon>
        <taxon>Mycobacterium simiae complex</taxon>
    </lineage>
</organism>
<evidence type="ECO:0000256" key="1">
    <source>
        <dbReference type="SAM" id="MobiDB-lite"/>
    </source>
</evidence>
<evidence type="ECO:0000313" key="3">
    <source>
        <dbReference type="EMBL" id="ORW72915.1"/>
    </source>
</evidence>
<gene>
    <name evidence="3" type="ORF">AWC23_08650</name>
</gene>
<proteinExistence type="predicted"/>
<accession>A0AAJ3TVZ4</accession>
<dbReference type="AlphaFoldDB" id="A0AAJ3TVZ4"/>
<feature type="domain" description="Serine aminopeptidase S33" evidence="2">
    <location>
        <begin position="303"/>
        <end position="360"/>
    </location>
</feature>
<dbReference type="Proteomes" id="UP000193387">
    <property type="component" value="Unassembled WGS sequence"/>
</dbReference>
<evidence type="ECO:0000259" key="2">
    <source>
        <dbReference type="Pfam" id="PF12146"/>
    </source>
</evidence>
<dbReference type="RefSeq" id="WP_085254918.1">
    <property type="nucleotide sequence ID" value="NZ_AP022573.1"/>
</dbReference>
<protein>
    <submittedName>
        <fullName evidence="3">Alpha/beta hydrolase</fullName>
    </submittedName>
</protein>
<dbReference type="InterPro" id="IPR022742">
    <property type="entry name" value="Hydrolase_4"/>
</dbReference>
<keyword evidence="3" id="KW-0378">Hydrolase</keyword>
<dbReference type="Pfam" id="PF12146">
    <property type="entry name" value="Hydrolase_4"/>
    <property type="match status" value="1"/>
</dbReference>
<keyword evidence="4" id="KW-1185">Reference proteome</keyword>
<comment type="caution">
    <text evidence="3">The sequence shown here is derived from an EMBL/GenBank/DDBJ whole genome shotgun (WGS) entry which is preliminary data.</text>
</comment>
<reference evidence="3 4" key="1">
    <citation type="submission" date="2016-01" db="EMBL/GenBank/DDBJ databases">
        <title>The new phylogeny of the genus Mycobacterium.</title>
        <authorList>
            <person name="Tarcisio F."/>
            <person name="Conor M."/>
            <person name="Antonella G."/>
            <person name="Elisabetta G."/>
            <person name="Giulia F.S."/>
            <person name="Sara T."/>
            <person name="Anna F."/>
            <person name="Clotilde B."/>
            <person name="Roberto B."/>
            <person name="Veronica D.S."/>
            <person name="Fabio R."/>
            <person name="Monica P."/>
            <person name="Olivier J."/>
            <person name="Enrico T."/>
            <person name="Nicola S."/>
        </authorList>
    </citation>
    <scope>NUCLEOTIDE SEQUENCE [LARGE SCALE GENOMIC DNA]</scope>
    <source>
        <strain evidence="3 4">DSM 44616</strain>
    </source>
</reference>